<proteinExistence type="predicted"/>
<gene>
    <name evidence="1" type="ORF">EDB81DRAFT_38313</name>
</gene>
<reference evidence="1" key="1">
    <citation type="journal article" date="2021" name="Nat. Commun.">
        <title>Genetic determinants of endophytism in the Arabidopsis root mycobiome.</title>
        <authorList>
            <person name="Mesny F."/>
            <person name="Miyauchi S."/>
            <person name="Thiergart T."/>
            <person name="Pickel B."/>
            <person name="Atanasova L."/>
            <person name="Karlsson M."/>
            <person name="Huettel B."/>
            <person name="Barry K.W."/>
            <person name="Haridas S."/>
            <person name="Chen C."/>
            <person name="Bauer D."/>
            <person name="Andreopoulos W."/>
            <person name="Pangilinan J."/>
            <person name="LaButti K."/>
            <person name="Riley R."/>
            <person name="Lipzen A."/>
            <person name="Clum A."/>
            <person name="Drula E."/>
            <person name="Henrissat B."/>
            <person name="Kohler A."/>
            <person name="Grigoriev I.V."/>
            <person name="Martin F.M."/>
            <person name="Hacquard S."/>
        </authorList>
    </citation>
    <scope>NUCLEOTIDE SEQUENCE</scope>
    <source>
        <strain evidence="1">MPI-CAGE-AT-0147</strain>
    </source>
</reference>
<keyword evidence="2" id="KW-1185">Reference proteome</keyword>
<dbReference type="AlphaFoldDB" id="A0A9P9FSF1"/>
<dbReference type="Proteomes" id="UP000738349">
    <property type="component" value="Unassembled WGS sequence"/>
</dbReference>
<comment type="caution">
    <text evidence="1">The sequence shown here is derived from an EMBL/GenBank/DDBJ whole genome shotgun (WGS) entry which is preliminary data.</text>
</comment>
<evidence type="ECO:0000313" key="2">
    <source>
        <dbReference type="Proteomes" id="UP000738349"/>
    </source>
</evidence>
<organism evidence="1 2">
    <name type="scientific">Dactylonectria macrodidyma</name>
    <dbReference type="NCBI Taxonomy" id="307937"/>
    <lineage>
        <taxon>Eukaryota</taxon>
        <taxon>Fungi</taxon>
        <taxon>Dikarya</taxon>
        <taxon>Ascomycota</taxon>
        <taxon>Pezizomycotina</taxon>
        <taxon>Sordariomycetes</taxon>
        <taxon>Hypocreomycetidae</taxon>
        <taxon>Hypocreales</taxon>
        <taxon>Nectriaceae</taxon>
        <taxon>Dactylonectria</taxon>
    </lineage>
</organism>
<sequence length="269" mass="28851">MAHPLPCPRRELLPPYNPQLLAFYWPLASTQRSVDLNRSITRCKDGSLSSCLDFAPPFCDRSPIGTIALEPKTISRQFAGTPPTPLSLSHSPSSSTFTSASVPLPLSARSGLGCHQVVWWPCPSGPFIQFSPFSPSCRSLTAVCARPYGLTAAVGNKAKSRCQGETSRVVPHGFPPLKHFAGVPLVQCSPTQPNVINGGRKLQSVEGMYPTIYASCPLDTISTLPYASAFVGCVCSGFEFGPARARAATPHIHHPPMIYPTPTHTQPEG</sequence>
<protein>
    <submittedName>
        <fullName evidence="1">Uncharacterized protein</fullName>
    </submittedName>
</protein>
<evidence type="ECO:0000313" key="1">
    <source>
        <dbReference type="EMBL" id="KAH7176454.1"/>
    </source>
</evidence>
<dbReference type="EMBL" id="JAGMUV010000001">
    <property type="protein sequence ID" value="KAH7176454.1"/>
    <property type="molecule type" value="Genomic_DNA"/>
</dbReference>
<name>A0A9P9FSF1_9HYPO</name>
<accession>A0A9P9FSF1</accession>